<keyword evidence="3" id="KW-1185">Reference proteome</keyword>
<feature type="transmembrane region" description="Helical" evidence="1">
    <location>
        <begin position="16"/>
        <end position="36"/>
    </location>
</feature>
<evidence type="ECO:0000256" key="1">
    <source>
        <dbReference type="SAM" id="Phobius"/>
    </source>
</evidence>
<keyword evidence="1" id="KW-0472">Membrane</keyword>
<dbReference type="EMBL" id="JAGKHQ010000023">
    <property type="protein sequence ID" value="KAG7474002.1"/>
    <property type="molecule type" value="Genomic_DNA"/>
</dbReference>
<keyword evidence="1" id="KW-1133">Transmembrane helix</keyword>
<reference evidence="2 3" key="1">
    <citation type="journal article" date="2021" name="Sci. Rep.">
        <title>Chromosome anchoring in Senegalese sole (Solea senegalensis) reveals sex-associated markers and genome rearrangements in flatfish.</title>
        <authorList>
            <person name="Guerrero-Cozar I."/>
            <person name="Gomez-Garrido J."/>
            <person name="Berbel C."/>
            <person name="Martinez-Blanch J.F."/>
            <person name="Alioto T."/>
            <person name="Claros M.G."/>
            <person name="Gagnaire P.A."/>
            <person name="Manchado M."/>
        </authorList>
    </citation>
    <scope>NUCLEOTIDE SEQUENCE [LARGE SCALE GENOMIC DNA]</scope>
    <source>
        <strain evidence="2">Sse05_10M</strain>
    </source>
</reference>
<gene>
    <name evidence="2" type="ORF">JOB18_023822</name>
</gene>
<evidence type="ECO:0000313" key="2">
    <source>
        <dbReference type="EMBL" id="KAG7474002.1"/>
    </source>
</evidence>
<proteinExistence type="predicted"/>
<evidence type="ECO:0000313" key="3">
    <source>
        <dbReference type="Proteomes" id="UP000693946"/>
    </source>
</evidence>
<dbReference type="Proteomes" id="UP000693946">
    <property type="component" value="Unassembled WGS sequence"/>
</dbReference>
<name>A0AAV6PRK0_SOLSE</name>
<dbReference type="AlphaFoldDB" id="A0AAV6PRK0"/>
<accession>A0AAV6PRK0</accession>
<comment type="caution">
    <text evidence="2">The sequence shown here is derived from an EMBL/GenBank/DDBJ whole genome shotgun (WGS) entry which is preliminary data.</text>
</comment>
<keyword evidence="1" id="KW-0812">Transmembrane</keyword>
<protein>
    <submittedName>
        <fullName evidence="2">Uncharacterized protein</fullName>
    </submittedName>
</protein>
<sequence length="52" mass="5975">MDTNSSRQTKDQPTRVYISLGVVFILVVGGAVLFFWNKKYRKSSIKGQEFAY</sequence>
<organism evidence="2 3">
    <name type="scientific">Solea senegalensis</name>
    <name type="common">Senegalese sole</name>
    <dbReference type="NCBI Taxonomy" id="28829"/>
    <lineage>
        <taxon>Eukaryota</taxon>
        <taxon>Metazoa</taxon>
        <taxon>Chordata</taxon>
        <taxon>Craniata</taxon>
        <taxon>Vertebrata</taxon>
        <taxon>Euteleostomi</taxon>
        <taxon>Actinopterygii</taxon>
        <taxon>Neopterygii</taxon>
        <taxon>Teleostei</taxon>
        <taxon>Neoteleostei</taxon>
        <taxon>Acanthomorphata</taxon>
        <taxon>Carangaria</taxon>
        <taxon>Pleuronectiformes</taxon>
        <taxon>Pleuronectoidei</taxon>
        <taxon>Soleidae</taxon>
        <taxon>Solea</taxon>
    </lineage>
</organism>